<dbReference type="InterPro" id="IPR011009">
    <property type="entry name" value="Kinase-like_dom_sf"/>
</dbReference>
<evidence type="ECO:0000259" key="6">
    <source>
        <dbReference type="PROSITE" id="PS50011"/>
    </source>
</evidence>
<keyword evidence="4" id="KW-0067">ATP-binding</keyword>
<proteinExistence type="predicted"/>
<evidence type="ECO:0000313" key="8">
    <source>
        <dbReference type="Proteomes" id="UP000249046"/>
    </source>
</evidence>
<organism evidence="7 8">
    <name type="scientific">Rhodanobacter denitrificans</name>
    <dbReference type="NCBI Taxonomy" id="666685"/>
    <lineage>
        <taxon>Bacteria</taxon>
        <taxon>Pseudomonadati</taxon>
        <taxon>Pseudomonadota</taxon>
        <taxon>Gammaproteobacteria</taxon>
        <taxon>Lysobacterales</taxon>
        <taxon>Rhodanobacteraceae</taxon>
        <taxon>Rhodanobacter</taxon>
    </lineage>
</organism>
<evidence type="ECO:0000256" key="2">
    <source>
        <dbReference type="ARBA" id="ARBA00022741"/>
    </source>
</evidence>
<keyword evidence="3" id="KW-0418">Kinase</keyword>
<name>A0A2W5K6Q5_9GAMM</name>
<dbReference type="PANTHER" id="PTHR43289:SF6">
    <property type="entry name" value="SERINE_THREONINE-PROTEIN KINASE NEKL-3"/>
    <property type="match status" value="1"/>
</dbReference>
<comment type="caution">
    <text evidence="7">The sequence shown here is derived from an EMBL/GenBank/DDBJ whole genome shotgun (WGS) entry which is preliminary data.</text>
</comment>
<keyword evidence="1" id="KW-0808">Transferase</keyword>
<gene>
    <name evidence="7" type="ORF">DI564_12475</name>
</gene>
<dbReference type="AlphaFoldDB" id="A0A2W5K6Q5"/>
<dbReference type="PANTHER" id="PTHR43289">
    <property type="entry name" value="MITOGEN-ACTIVATED PROTEIN KINASE KINASE KINASE 20-RELATED"/>
    <property type="match status" value="1"/>
</dbReference>
<evidence type="ECO:0000256" key="4">
    <source>
        <dbReference type="ARBA" id="ARBA00022840"/>
    </source>
</evidence>
<keyword evidence="5" id="KW-1133">Transmembrane helix</keyword>
<keyword evidence="5" id="KW-0472">Membrane</keyword>
<evidence type="ECO:0000256" key="1">
    <source>
        <dbReference type="ARBA" id="ARBA00022679"/>
    </source>
</evidence>
<dbReference type="Pfam" id="PF00069">
    <property type="entry name" value="Pkinase"/>
    <property type="match status" value="1"/>
</dbReference>
<dbReference type="Gene3D" id="3.30.200.20">
    <property type="entry name" value="Phosphorylase Kinase, domain 1"/>
    <property type="match status" value="1"/>
</dbReference>
<dbReference type="Gene3D" id="1.10.510.10">
    <property type="entry name" value="Transferase(Phosphotransferase) domain 1"/>
    <property type="match status" value="1"/>
</dbReference>
<dbReference type="InterPro" id="IPR000719">
    <property type="entry name" value="Prot_kinase_dom"/>
</dbReference>
<feature type="transmembrane region" description="Helical" evidence="5">
    <location>
        <begin position="325"/>
        <end position="344"/>
    </location>
</feature>
<accession>A0A2W5K6Q5</accession>
<dbReference type="SMART" id="SM00220">
    <property type="entry name" value="S_TKc"/>
    <property type="match status" value="1"/>
</dbReference>
<evidence type="ECO:0000313" key="7">
    <source>
        <dbReference type="EMBL" id="PZQ12856.1"/>
    </source>
</evidence>
<dbReference type="InterPro" id="IPR025493">
    <property type="entry name" value="DUF4384"/>
</dbReference>
<keyword evidence="2" id="KW-0547">Nucleotide-binding</keyword>
<dbReference type="SUPFAM" id="SSF56112">
    <property type="entry name" value="Protein kinase-like (PK-like)"/>
    <property type="match status" value="1"/>
</dbReference>
<reference evidence="7 8" key="1">
    <citation type="submission" date="2017-08" db="EMBL/GenBank/DDBJ databases">
        <title>Infants hospitalized years apart are colonized by the same room-sourced microbial strains.</title>
        <authorList>
            <person name="Brooks B."/>
            <person name="Olm M.R."/>
            <person name="Firek B.A."/>
            <person name="Baker R."/>
            <person name="Thomas B.C."/>
            <person name="Morowitz M.J."/>
            <person name="Banfield J.F."/>
        </authorList>
    </citation>
    <scope>NUCLEOTIDE SEQUENCE [LARGE SCALE GENOMIC DNA]</scope>
    <source>
        <strain evidence="7">S2_005_003_R2_42</strain>
    </source>
</reference>
<dbReference type="Proteomes" id="UP000249046">
    <property type="component" value="Unassembled WGS sequence"/>
</dbReference>
<keyword evidence="5" id="KW-0812">Transmembrane</keyword>
<dbReference type="GO" id="GO:0004674">
    <property type="term" value="F:protein serine/threonine kinase activity"/>
    <property type="evidence" value="ECO:0007669"/>
    <property type="project" value="TreeGrafter"/>
</dbReference>
<evidence type="ECO:0000256" key="5">
    <source>
        <dbReference type="SAM" id="Phobius"/>
    </source>
</evidence>
<feature type="domain" description="Protein kinase" evidence="6">
    <location>
        <begin position="66"/>
        <end position="331"/>
    </location>
</feature>
<dbReference type="CDD" id="cd14014">
    <property type="entry name" value="STKc_PknB_like"/>
    <property type="match status" value="1"/>
</dbReference>
<dbReference type="GO" id="GO:0005524">
    <property type="term" value="F:ATP binding"/>
    <property type="evidence" value="ECO:0007669"/>
    <property type="project" value="UniProtKB-KW"/>
</dbReference>
<dbReference type="EMBL" id="QFPO01000011">
    <property type="protein sequence ID" value="PZQ12856.1"/>
    <property type="molecule type" value="Genomic_DNA"/>
</dbReference>
<dbReference type="PROSITE" id="PS50011">
    <property type="entry name" value="PROTEIN_KINASE_DOM"/>
    <property type="match status" value="1"/>
</dbReference>
<protein>
    <recommendedName>
        <fullName evidence="6">Protein kinase domain-containing protein</fullName>
    </recommendedName>
</protein>
<evidence type="ECO:0000256" key="3">
    <source>
        <dbReference type="ARBA" id="ARBA00022777"/>
    </source>
</evidence>
<dbReference type="Pfam" id="PF14326">
    <property type="entry name" value="DUF4384"/>
    <property type="match status" value="1"/>
</dbReference>
<sequence>MTPRDADIDRLIERILDAEPCEWTPADAADPRLEALRTLSDIAQAFRTLGAQVPAPRMVAFRWGPLEVLEKVADGASAEVFRAHDPQLGRDVALKLLSPAAARTQRAGAFLDEARRLARIRDDHVVAVLGAAIHDGRAGLWCEWIDGCTLAERVARDGPLAPGETVLVGIGLCRALAAVHRAGLLHGDVKPHNVLRERGGRLVLADLGAGGEPDAVNAALRTQASPAWLAPEVLHGEARRPAHDLYALGGVLQFLLSGQVPDPARPGAAFDRAGVPPGLRAVIAHARDADPAARYASADEMAGALAACLHDSATAPPRRSRRGPLAITALLALGALLVGAIALLRAPAAPVVTLDLLRHEGGGSRVIADGTPVALHDRLSFVLTSERPVWVYAFNTDDRGTLHRLFPLPTLDTANPLPAGRRVELPGRSGGRPLLIAISSPAAAEEFLVVAGAAPVAALEMTALPTAATDADIRLRGSGVLVPDGRPASSAPLDALVRQLDADGQPLRLWRYRLPQRAE</sequence>